<feature type="compositionally biased region" description="Basic and acidic residues" evidence="1">
    <location>
        <begin position="207"/>
        <end position="217"/>
    </location>
</feature>
<proteinExistence type="predicted"/>
<reference evidence="2 3" key="1">
    <citation type="submission" date="2024-02" db="EMBL/GenBank/DDBJ databases">
        <title>FIRST GENOME SEQUENCES OF Leishmania (Viannia) shawi, Leishmania (Viannia) lindenbergi AND Leishmania (Viannia) utingensis.</title>
        <authorList>
            <person name="Resadore F."/>
            <person name="Custodio M.G.F."/>
            <person name="Boite M.C."/>
            <person name="Cupolillo E."/>
            <person name="Ferreira G.E.M."/>
        </authorList>
    </citation>
    <scope>NUCLEOTIDE SEQUENCE [LARGE SCALE GENOMIC DNA]</scope>
    <source>
        <strain evidence="2 3">ITUB/BR/1977/M4964</strain>
    </source>
</reference>
<feature type="region of interest" description="Disordered" evidence="1">
    <location>
        <begin position="1"/>
        <end position="27"/>
    </location>
</feature>
<dbReference type="Proteomes" id="UP001482455">
    <property type="component" value="Unassembled WGS sequence"/>
</dbReference>
<feature type="compositionally biased region" description="Polar residues" evidence="1">
    <location>
        <begin position="412"/>
        <end position="422"/>
    </location>
</feature>
<feature type="compositionally biased region" description="Low complexity" evidence="1">
    <location>
        <begin position="18"/>
        <end position="27"/>
    </location>
</feature>
<feature type="region of interest" description="Disordered" evidence="1">
    <location>
        <begin position="334"/>
        <end position="424"/>
    </location>
</feature>
<dbReference type="AlphaFoldDB" id="A0AAW3ATM4"/>
<evidence type="ECO:0000313" key="3">
    <source>
        <dbReference type="Proteomes" id="UP001482455"/>
    </source>
</evidence>
<feature type="compositionally biased region" description="Basic and acidic residues" evidence="1">
    <location>
        <begin position="384"/>
        <end position="400"/>
    </location>
</feature>
<gene>
    <name evidence="2" type="ORF">Q4I30_002516</name>
</gene>
<feature type="region of interest" description="Disordered" evidence="1">
    <location>
        <begin position="532"/>
        <end position="584"/>
    </location>
</feature>
<accession>A0AAW3ATM4</accession>
<evidence type="ECO:0000313" key="2">
    <source>
        <dbReference type="EMBL" id="KAL0510398.1"/>
    </source>
</evidence>
<name>A0AAW3ATM4_9TRYP</name>
<feature type="compositionally biased region" description="Low complexity" evidence="1">
    <location>
        <begin position="114"/>
        <end position="129"/>
    </location>
</feature>
<feature type="compositionally biased region" description="Acidic residues" evidence="1">
    <location>
        <begin position="370"/>
        <end position="382"/>
    </location>
</feature>
<feature type="compositionally biased region" description="Low complexity" evidence="1">
    <location>
        <begin position="534"/>
        <end position="554"/>
    </location>
</feature>
<evidence type="ECO:0000256" key="1">
    <source>
        <dbReference type="SAM" id="MobiDB-lite"/>
    </source>
</evidence>
<dbReference type="EMBL" id="JBAMZL010000017">
    <property type="protein sequence ID" value="KAL0510398.1"/>
    <property type="molecule type" value="Genomic_DNA"/>
</dbReference>
<feature type="compositionally biased region" description="Polar residues" evidence="1">
    <location>
        <begin position="571"/>
        <end position="581"/>
    </location>
</feature>
<organism evidence="2 3">
    <name type="scientific">Leishmania utingensis</name>
    <dbReference type="NCBI Taxonomy" id="653362"/>
    <lineage>
        <taxon>Eukaryota</taxon>
        <taxon>Discoba</taxon>
        <taxon>Euglenozoa</taxon>
        <taxon>Kinetoplastea</taxon>
        <taxon>Metakinetoplastina</taxon>
        <taxon>Trypanosomatida</taxon>
        <taxon>Trypanosomatidae</taxon>
        <taxon>Leishmaniinae</taxon>
        <taxon>Leishmania</taxon>
    </lineage>
</organism>
<sequence>MPPPPPPPPVSNQHGTPVEVASVTTESVSSQPTWENIRLLQGLVQLTRCRRRVQPQFETFSLDEPDYIEYNLKGYAPQDLGNGDAVAYDRSARRQIGSDSRGDATVPAAQSLRSAGVAPPSPSAADGGPYHTGPHNVGRDRQPRCQARTAQSPPALPGAVCRGTFSRDHPSPGRGAEEEEEWETSLSGLHGVEGEYSDSGDGAGAAYDREAHDDARYHSKRPPPQHPKGQPHEYSSSWQPSAENSSRRPFTSDTRAEREKRQPGHSPASNSHRLSSDGGARWHSGHDDCGDAATAERQGVYDPRAGEYNVERSHPQFIQGVLPVTAQRYERLPVAGANGGSSGTIGNDHNGEVHEGEGFHDGDGAAGWEDALDEWDGDEAAGGEEWRGREVGAYRSHDDGTEGEPSYHRLPPSSSKAQQTYPPQRAALPVEASAPLLPHPCQRFTRGVQWEAANVSTLQPPMLVEGDARRLSRWDNKKRRSKHNPRAFQNRTTYTWVSTNTVTSVMLPPVTVQLVPMPTCAMTEEGHSVDGRWAGPAAAFSPPSPHTLSSTSVSGYQQRRSQMEVLDDSAESSSKTRNLVGNSLPYLPRRNKVEQGVVYRSMPQL</sequence>
<feature type="compositionally biased region" description="Basic and acidic residues" evidence="1">
    <location>
        <begin position="349"/>
        <end position="363"/>
    </location>
</feature>
<protein>
    <submittedName>
        <fullName evidence="2">Uncharacterized protein</fullName>
    </submittedName>
</protein>
<feature type="region of interest" description="Disordered" evidence="1">
    <location>
        <begin position="93"/>
        <end position="312"/>
    </location>
</feature>
<comment type="caution">
    <text evidence="2">The sequence shown here is derived from an EMBL/GenBank/DDBJ whole genome shotgun (WGS) entry which is preliminary data.</text>
</comment>
<feature type="compositionally biased region" description="Pro residues" evidence="1">
    <location>
        <begin position="1"/>
        <end position="10"/>
    </location>
</feature>
<keyword evidence="3" id="KW-1185">Reference proteome</keyword>
<feature type="compositionally biased region" description="Polar residues" evidence="1">
    <location>
        <begin position="233"/>
        <end position="253"/>
    </location>
</feature>